<name>A0A1G1WQ41_9BACT</name>
<dbReference type="NCBIfam" id="TIGR00135">
    <property type="entry name" value="gatC"/>
    <property type="match status" value="1"/>
</dbReference>
<comment type="catalytic activity">
    <reaction evidence="1">
        <text>L-glutamyl-tRNA(Gln) + L-glutamine + ATP + H2O = L-glutaminyl-tRNA(Gln) + L-glutamate + ADP + phosphate + H(+)</text>
        <dbReference type="Rhea" id="RHEA:17521"/>
        <dbReference type="Rhea" id="RHEA-COMP:9681"/>
        <dbReference type="Rhea" id="RHEA-COMP:9684"/>
        <dbReference type="ChEBI" id="CHEBI:15377"/>
        <dbReference type="ChEBI" id="CHEBI:15378"/>
        <dbReference type="ChEBI" id="CHEBI:29985"/>
        <dbReference type="ChEBI" id="CHEBI:30616"/>
        <dbReference type="ChEBI" id="CHEBI:43474"/>
        <dbReference type="ChEBI" id="CHEBI:58359"/>
        <dbReference type="ChEBI" id="CHEBI:78520"/>
        <dbReference type="ChEBI" id="CHEBI:78521"/>
        <dbReference type="ChEBI" id="CHEBI:456216"/>
    </reaction>
</comment>
<comment type="caution">
    <text evidence="2">The sequence shown here is derived from an EMBL/GenBank/DDBJ whole genome shotgun (WGS) entry which is preliminary data.</text>
</comment>
<keyword evidence="1" id="KW-0547">Nucleotide-binding</keyword>
<dbReference type="GO" id="GO:0006412">
    <property type="term" value="P:translation"/>
    <property type="evidence" value="ECO:0007669"/>
    <property type="project" value="UniProtKB-UniRule"/>
</dbReference>
<dbReference type="GO" id="GO:0006450">
    <property type="term" value="P:regulation of translational fidelity"/>
    <property type="evidence" value="ECO:0007669"/>
    <property type="project" value="InterPro"/>
</dbReference>
<dbReference type="SUPFAM" id="SSF141000">
    <property type="entry name" value="Glu-tRNAGln amidotransferase C subunit"/>
    <property type="match status" value="1"/>
</dbReference>
<dbReference type="GO" id="GO:0070681">
    <property type="term" value="P:glutaminyl-tRNAGln biosynthesis via transamidation"/>
    <property type="evidence" value="ECO:0007669"/>
    <property type="project" value="TreeGrafter"/>
</dbReference>
<dbReference type="Proteomes" id="UP000178068">
    <property type="component" value="Unassembled WGS sequence"/>
</dbReference>
<dbReference type="STRING" id="1802603.A3F35_02580"/>
<organism evidence="2 3">
    <name type="scientific">Candidatus Woykebacteria bacterium RIFCSPHIGHO2_12_FULL_45_10</name>
    <dbReference type="NCBI Taxonomy" id="1802603"/>
    <lineage>
        <taxon>Bacteria</taxon>
        <taxon>Candidatus Woykeibacteriota</taxon>
    </lineage>
</organism>
<dbReference type="EC" id="6.3.5.-" evidence="1"/>
<dbReference type="InterPro" id="IPR003837">
    <property type="entry name" value="GatC"/>
</dbReference>
<dbReference type="GO" id="GO:0005524">
    <property type="term" value="F:ATP binding"/>
    <property type="evidence" value="ECO:0007669"/>
    <property type="project" value="UniProtKB-KW"/>
</dbReference>
<dbReference type="HAMAP" id="MF_00122">
    <property type="entry name" value="GatC"/>
    <property type="match status" value="1"/>
</dbReference>
<comment type="subunit">
    <text evidence="1">Heterotrimer of A, B and C subunits.</text>
</comment>
<reference evidence="2 3" key="1">
    <citation type="journal article" date="2016" name="Nat. Commun.">
        <title>Thousands of microbial genomes shed light on interconnected biogeochemical processes in an aquifer system.</title>
        <authorList>
            <person name="Anantharaman K."/>
            <person name="Brown C.T."/>
            <person name="Hug L.A."/>
            <person name="Sharon I."/>
            <person name="Castelle C.J."/>
            <person name="Probst A.J."/>
            <person name="Thomas B.C."/>
            <person name="Singh A."/>
            <person name="Wilkins M.J."/>
            <person name="Karaoz U."/>
            <person name="Brodie E.L."/>
            <person name="Williams K.H."/>
            <person name="Hubbard S.S."/>
            <person name="Banfield J.F."/>
        </authorList>
    </citation>
    <scope>NUCLEOTIDE SEQUENCE [LARGE SCALE GENOMIC DNA]</scope>
</reference>
<comment type="similarity">
    <text evidence="1">Belongs to the GatC family.</text>
</comment>
<proteinExistence type="inferred from homology"/>
<sequence>MSTKLTKQEVEKVVQLANLELTEAEIEKFTSQLSEVINYNVTELAQVNTEKIAPITNITGLKNVLRTDEAAPGLTQDEALANAKQTHNGFFKVKGILG</sequence>
<comment type="function">
    <text evidence="1">Allows the formation of correctly charged Asn-tRNA(Asn) or Gln-tRNA(Gln) through the transamidation of misacylated Asp-tRNA(Asn) or Glu-tRNA(Gln) in organisms which lack either or both of asparaginyl-tRNA or glutaminyl-tRNA synthetases. The reaction takes place in the presence of glutamine and ATP through an activated phospho-Asp-tRNA(Asn) or phospho-Glu-tRNA(Gln).</text>
</comment>
<dbReference type="EMBL" id="MHCZ01000019">
    <property type="protein sequence ID" value="OGY29856.1"/>
    <property type="molecule type" value="Genomic_DNA"/>
</dbReference>
<gene>
    <name evidence="1" type="primary">gatC</name>
    <name evidence="2" type="ORF">A3F35_02580</name>
</gene>
<keyword evidence="1" id="KW-0067">ATP-binding</keyword>
<dbReference type="GO" id="GO:0050567">
    <property type="term" value="F:glutaminyl-tRNA synthase (glutamine-hydrolyzing) activity"/>
    <property type="evidence" value="ECO:0007669"/>
    <property type="project" value="UniProtKB-UniRule"/>
</dbReference>
<dbReference type="Gene3D" id="1.10.20.60">
    <property type="entry name" value="Glu-tRNAGln amidotransferase C subunit, N-terminal domain"/>
    <property type="match status" value="1"/>
</dbReference>
<keyword evidence="1" id="KW-0648">Protein biosynthesis</keyword>
<protein>
    <recommendedName>
        <fullName evidence="1">Aspartyl/glutamyl-tRNA(Asn/Gln) amidotransferase subunit C</fullName>
        <shortName evidence="1">Asp/Glu-ADT subunit C</shortName>
        <ecNumber evidence="1">6.3.5.-</ecNumber>
    </recommendedName>
</protein>
<accession>A0A1G1WQ41</accession>
<evidence type="ECO:0000313" key="3">
    <source>
        <dbReference type="Proteomes" id="UP000178068"/>
    </source>
</evidence>
<dbReference type="PANTHER" id="PTHR15004:SF0">
    <property type="entry name" value="GLUTAMYL-TRNA(GLN) AMIDOTRANSFERASE SUBUNIT C, MITOCHONDRIAL"/>
    <property type="match status" value="1"/>
</dbReference>
<evidence type="ECO:0000256" key="1">
    <source>
        <dbReference type="HAMAP-Rule" id="MF_00122"/>
    </source>
</evidence>
<dbReference type="InterPro" id="IPR036113">
    <property type="entry name" value="Asp/Glu-ADT_sf_sub_c"/>
</dbReference>
<evidence type="ECO:0000313" key="2">
    <source>
        <dbReference type="EMBL" id="OGY29856.1"/>
    </source>
</evidence>
<dbReference type="PANTHER" id="PTHR15004">
    <property type="entry name" value="GLUTAMYL-TRNA(GLN) AMIDOTRANSFERASE SUBUNIT C, MITOCHONDRIAL"/>
    <property type="match status" value="1"/>
</dbReference>
<keyword evidence="1" id="KW-0436">Ligase</keyword>
<dbReference type="AlphaFoldDB" id="A0A1G1WQ41"/>
<dbReference type="Pfam" id="PF02686">
    <property type="entry name" value="GatC"/>
    <property type="match status" value="1"/>
</dbReference>
<dbReference type="GO" id="GO:0050566">
    <property type="term" value="F:asparaginyl-tRNA synthase (glutamine-hydrolyzing) activity"/>
    <property type="evidence" value="ECO:0007669"/>
    <property type="project" value="RHEA"/>
</dbReference>
<comment type="catalytic activity">
    <reaction evidence="1">
        <text>L-aspartyl-tRNA(Asn) + L-glutamine + ATP + H2O = L-asparaginyl-tRNA(Asn) + L-glutamate + ADP + phosphate + 2 H(+)</text>
        <dbReference type="Rhea" id="RHEA:14513"/>
        <dbReference type="Rhea" id="RHEA-COMP:9674"/>
        <dbReference type="Rhea" id="RHEA-COMP:9677"/>
        <dbReference type="ChEBI" id="CHEBI:15377"/>
        <dbReference type="ChEBI" id="CHEBI:15378"/>
        <dbReference type="ChEBI" id="CHEBI:29985"/>
        <dbReference type="ChEBI" id="CHEBI:30616"/>
        <dbReference type="ChEBI" id="CHEBI:43474"/>
        <dbReference type="ChEBI" id="CHEBI:58359"/>
        <dbReference type="ChEBI" id="CHEBI:78515"/>
        <dbReference type="ChEBI" id="CHEBI:78516"/>
        <dbReference type="ChEBI" id="CHEBI:456216"/>
    </reaction>
</comment>